<gene>
    <name evidence="2" type="ORF">EAH76_16520</name>
</gene>
<keyword evidence="2" id="KW-0808">Transferase</keyword>
<dbReference type="PANTHER" id="PTHR46401:SF9">
    <property type="entry name" value="MANNOSYLTRANSFERASE A"/>
    <property type="match status" value="1"/>
</dbReference>
<protein>
    <submittedName>
        <fullName evidence="2">Glycosyltransferase</fullName>
    </submittedName>
</protein>
<feature type="domain" description="Glycosyl transferase family 1" evidence="1">
    <location>
        <begin position="1112"/>
        <end position="1256"/>
    </location>
</feature>
<dbReference type="InterPro" id="IPR001296">
    <property type="entry name" value="Glyco_trans_1"/>
</dbReference>
<organism evidence="2 3">
    <name type="scientific">Sphingomonas glacialis</name>
    <dbReference type="NCBI Taxonomy" id="658225"/>
    <lineage>
        <taxon>Bacteria</taxon>
        <taxon>Pseudomonadati</taxon>
        <taxon>Pseudomonadota</taxon>
        <taxon>Alphaproteobacteria</taxon>
        <taxon>Sphingomonadales</taxon>
        <taxon>Sphingomonadaceae</taxon>
        <taxon>Sphingomonas</taxon>
    </lineage>
</organism>
<evidence type="ECO:0000313" key="2">
    <source>
        <dbReference type="EMBL" id="TPG51629.1"/>
    </source>
</evidence>
<reference evidence="2 3" key="1">
    <citation type="journal article" date="2019" name="Environ. Microbiol.">
        <title>Species interactions and distinct microbial communities in high Arctic permafrost affected cryosols are associated with the CH4 and CO2 gas fluxes.</title>
        <authorList>
            <person name="Altshuler I."/>
            <person name="Hamel J."/>
            <person name="Turney S."/>
            <person name="Magnuson E."/>
            <person name="Levesque R."/>
            <person name="Greer C."/>
            <person name="Whyte L.G."/>
        </authorList>
    </citation>
    <scope>NUCLEOTIDE SEQUENCE [LARGE SCALE GENOMIC DNA]</scope>
    <source>
        <strain evidence="2 3">E6.1</strain>
    </source>
</reference>
<dbReference type="PANTHER" id="PTHR46401">
    <property type="entry name" value="GLYCOSYLTRANSFERASE WBBK-RELATED"/>
    <property type="match status" value="1"/>
</dbReference>
<comment type="caution">
    <text evidence="2">The sequence shown here is derived from an EMBL/GenBank/DDBJ whole genome shotgun (WGS) entry which is preliminary data.</text>
</comment>
<evidence type="ECO:0000313" key="3">
    <source>
        <dbReference type="Proteomes" id="UP000319931"/>
    </source>
</evidence>
<dbReference type="CDD" id="cd03809">
    <property type="entry name" value="GT4_MtfB-like"/>
    <property type="match status" value="1"/>
</dbReference>
<accession>A0A502FQG0</accession>
<dbReference type="Pfam" id="PF13692">
    <property type="entry name" value="Glyco_trans_1_4"/>
    <property type="match status" value="1"/>
</dbReference>
<dbReference type="GO" id="GO:0016757">
    <property type="term" value="F:glycosyltransferase activity"/>
    <property type="evidence" value="ECO:0007669"/>
    <property type="project" value="InterPro"/>
</dbReference>
<keyword evidence="3" id="KW-1185">Reference proteome</keyword>
<dbReference type="GO" id="GO:0009103">
    <property type="term" value="P:lipopolysaccharide biosynthetic process"/>
    <property type="evidence" value="ECO:0007669"/>
    <property type="project" value="TreeGrafter"/>
</dbReference>
<proteinExistence type="predicted"/>
<dbReference type="Gene3D" id="3.40.50.2000">
    <property type="entry name" value="Glycogen Phosphorylase B"/>
    <property type="match status" value="4"/>
</dbReference>
<sequence length="1303" mass="142451">MFLRKGWRLPSRRKNRCAGWSRTGLPRPSSRRSWGLAARNPSGASIRLWRSAKRQRESKMRVIIDLQVAQGSNRHTAIARYGLDFVRSLAMCRGHHEVFVGLSSLFPDSIESIRSDLANTLPGENVFVWHGVEPTTHELPMHDVRRRSSELVREAAFASLSPDLVIILSLLEEQDARGVASIGSLSTSIPTFAVIFSLSSVLDERPSGAGLAMAPWYEARLGHLRRADLILAVSQAAQMEAGRHLAVDSIVIAAPPSGRFARGAATAMEAQALERDYGVSRSFILYADPLCCRADVEGMIAAFAKLPIEVREAHQLAIVCETGAEDRARLLELGAGLGLSASDLVLHRAVADEDWPAWYRACALFVSPGWHGPQGVAAREAMQCGRTVIASAAAPRSGAALRNRVFDEIDADSLSRDIARALVDVDFRGSLERAGLDAVRQFDEGLSTEAIWLECQRRVAEIGVRKDRSPQVRRRRLVFVYADDARIKSDRSTPNLLKELTRFYEIDAVSTANDITDPEIVGNCSIRDLSWFRANAARCERVVYQIGGTPNDFGTVSTLNDHPGLVILQDFSQVKMAEHRDTIGDGRKGVVRAIVQAHGWASAMRYRPDAPYDDGHGYPCNLDVLRAALGVIVHREHDRALAMKWYGARAADEWSVIPVIRGSKSLPDTGAARGELGVGDAAFVVCCFGGGSNATGDTLRVLEAWLASPFARDPESRLVFLGVDEGDGEARRRARAARSGRIEFCDHTIGDTYTLWLASADVAIVLSGFGGRADAAVLDCVDAEVPIITRRNGLIDPLPNGCGWILEDHFGDADLIGGLNALRASPGERREMARRAQAQILSKHAPGPCADAYVAAIEACYARAATGEYGIGHALLAADLAPSKADLVALAEAISRTLAPRPQTKRIFVDVSELAQRDSKSGIQRVVRSILMQWLLAPPSGWLIEPVYAEADRVGYRYARAFTAKFLGLAGVWTDDLIEPTASDIFVGLDLQSHVVPRQRETLEEWHRSGMKIYFVLYDLLPVTLSHYFVEGTKDGHQLWLDVIAQFNGVIGISRAVADEFCDWLGRYGPNRARGLELHWFHLGADMESSVPTKGLPDDAPTVLASIRAAPSFLSVGTIEPRKGHRQTLAAFEILWSKGLTVNLVLVGQLGWMMDDFAAQVRESPYYGVRLFWLRAISDEYLDAVYNSCGCLVAASEGEGFGLPLIEASRHGIPVIARDIPVFREVGGDVASYFVNDVDPAVISGAVERFLEQGSDGARIQTVAWSTWSKSAQSLLATILGESPPYRVWRRDGHSDRGATVAN</sequence>
<dbReference type="EMBL" id="RCZC01000005">
    <property type="protein sequence ID" value="TPG51629.1"/>
    <property type="molecule type" value="Genomic_DNA"/>
</dbReference>
<name>A0A502FQG0_9SPHN</name>
<evidence type="ECO:0000259" key="1">
    <source>
        <dbReference type="Pfam" id="PF00534"/>
    </source>
</evidence>
<dbReference type="Pfam" id="PF00534">
    <property type="entry name" value="Glycos_transf_1"/>
    <property type="match status" value="1"/>
</dbReference>
<dbReference type="SUPFAM" id="SSF53756">
    <property type="entry name" value="UDP-Glycosyltransferase/glycogen phosphorylase"/>
    <property type="match status" value="3"/>
</dbReference>
<dbReference type="Proteomes" id="UP000319931">
    <property type="component" value="Unassembled WGS sequence"/>
</dbReference>
<dbReference type="OrthoDB" id="9801609at2"/>